<evidence type="ECO:0000256" key="2">
    <source>
        <dbReference type="ARBA" id="ARBA00009773"/>
    </source>
</evidence>
<keyword evidence="3 6" id="KW-0812">Transmembrane</keyword>
<dbReference type="Proteomes" id="UP000323917">
    <property type="component" value="Chromosome"/>
</dbReference>
<comment type="subcellular location">
    <subcellularLocation>
        <location evidence="1">Membrane</location>
        <topology evidence="1">Multi-pass membrane protein</topology>
    </subcellularLocation>
</comment>
<dbReference type="AlphaFoldDB" id="A0A5B9QH98"/>
<feature type="transmembrane region" description="Helical" evidence="6">
    <location>
        <begin position="5"/>
        <end position="22"/>
    </location>
</feature>
<feature type="transmembrane region" description="Helical" evidence="6">
    <location>
        <begin position="163"/>
        <end position="181"/>
    </location>
</feature>
<keyword evidence="4 6" id="KW-1133">Transmembrane helix</keyword>
<evidence type="ECO:0000313" key="8">
    <source>
        <dbReference type="Proteomes" id="UP000323917"/>
    </source>
</evidence>
<proteinExistence type="inferred from homology"/>
<feature type="transmembrane region" description="Helical" evidence="6">
    <location>
        <begin position="243"/>
        <end position="271"/>
    </location>
</feature>
<organism evidence="7 8">
    <name type="scientific">Bythopirellula goksoeyrii</name>
    <dbReference type="NCBI Taxonomy" id="1400387"/>
    <lineage>
        <taxon>Bacteria</taxon>
        <taxon>Pseudomonadati</taxon>
        <taxon>Planctomycetota</taxon>
        <taxon>Planctomycetia</taxon>
        <taxon>Pirellulales</taxon>
        <taxon>Lacipirellulaceae</taxon>
        <taxon>Bythopirellula</taxon>
    </lineage>
</organism>
<accession>A0A5B9QH98</accession>
<dbReference type="RefSeq" id="WP_168205378.1">
    <property type="nucleotide sequence ID" value="NZ_CP042913.1"/>
</dbReference>
<feature type="transmembrane region" description="Helical" evidence="6">
    <location>
        <begin position="28"/>
        <end position="46"/>
    </location>
</feature>
<sequence length="362" mass="39387">MSRQLSLYLLLATVLLIGVLFYQVIEPFVFSLLFATVLAVLFRPIYEWVVSHLGGHERLAAIVTSLGILLLILLPIGGALLMAGAQLANVAGQISSLEKEGEDSKLKENLEELEKSRLAQTVEKFYQDLPLKQRRKVDELISRAGEGFVKRVYEKTASFAGDLIDFAIGFIVTGLALYYFLADGPQLMKQLHRFLPLEAKEEFALADQFGKVCRGVVLGTVVAALAQAVLAGIGFLVAGVPNILLLMTITMFFAFIPFVGGSSVVFLVAAWLALEERYLAAGLLAVYCALLISTSDNLIRAYVIGSETKMNPLVAFITVLGAIQLIGLVGIFVGPMIAALFYTLLKLLRDRIVSDEKEPVAG</sequence>
<comment type="similarity">
    <text evidence="2">Belongs to the autoinducer-2 exporter (AI-2E) (TC 2.A.86) family.</text>
</comment>
<dbReference type="Pfam" id="PF01594">
    <property type="entry name" value="AI-2E_transport"/>
    <property type="match status" value="1"/>
</dbReference>
<dbReference type="PANTHER" id="PTHR21716">
    <property type="entry name" value="TRANSMEMBRANE PROTEIN"/>
    <property type="match status" value="1"/>
</dbReference>
<evidence type="ECO:0000256" key="3">
    <source>
        <dbReference type="ARBA" id="ARBA00022692"/>
    </source>
</evidence>
<keyword evidence="5 6" id="KW-0472">Membrane</keyword>
<dbReference type="KEGG" id="bgok:Pr1d_42900"/>
<evidence type="ECO:0000256" key="5">
    <source>
        <dbReference type="ARBA" id="ARBA00023136"/>
    </source>
</evidence>
<evidence type="ECO:0000256" key="4">
    <source>
        <dbReference type="ARBA" id="ARBA00022989"/>
    </source>
</evidence>
<dbReference type="PANTHER" id="PTHR21716:SF4">
    <property type="entry name" value="TRANSMEMBRANE PROTEIN 245"/>
    <property type="match status" value="1"/>
</dbReference>
<evidence type="ECO:0000313" key="7">
    <source>
        <dbReference type="EMBL" id="QEG36950.1"/>
    </source>
</evidence>
<evidence type="ECO:0000256" key="1">
    <source>
        <dbReference type="ARBA" id="ARBA00004141"/>
    </source>
</evidence>
<keyword evidence="8" id="KW-1185">Reference proteome</keyword>
<dbReference type="GO" id="GO:0016020">
    <property type="term" value="C:membrane"/>
    <property type="evidence" value="ECO:0007669"/>
    <property type="project" value="UniProtKB-SubCell"/>
</dbReference>
<reference evidence="7 8" key="1">
    <citation type="submission" date="2019-08" db="EMBL/GenBank/DDBJ databases">
        <title>Deep-cultivation of Planctomycetes and their phenomic and genomic characterization uncovers novel biology.</title>
        <authorList>
            <person name="Wiegand S."/>
            <person name="Jogler M."/>
            <person name="Boedeker C."/>
            <person name="Pinto D."/>
            <person name="Vollmers J."/>
            <person name="Rivas-Marin E."/>
            <person name="Kohn T."/>
            <person name="Peeters S.H."/>
            <person name="Heuer A."/>
            <person name="Rast P."/>
            <person name="Oberbeckmann S."/>
            <person name="Bunk B."/>
            <person name="Jeske O."/>
            <person name="Meyerdierks A."/>
            <person name="Storesund J.E."/>
            <person name="Kallscheuer N."/>
            <person name="Luecker S."/>
            <person name="Lage O.M."/>
            <person name="Pohl T."/>
            <person name="Merkel B.J."/>
            <person name="Hornburger P."/>
            <person name="Mueller R.-W."/>
            <person name="Bruemmer F."/>
            <person name="Labrenz M."/>
            <person name="Spormann A.M."/>
            <person name="Op den Camp H."/>
            <person name="Overmann J."/>
            <person name="Amann R."/>
            <person name="Jetten M.S.M."/>
            <person name="Mascher T."/>
            <person name="Medema M.H."/>
            <person name="Devos D.P."/>
            <person name="Kaster A.-K."/>
            <person name="Ovreas L."/>
            <person name="Rohde M."/>
            <person name="Galperin M.Y."/>
            <person name="Jogler C."/>
        </authorList>
    </citation>
    <scope>NUCLEOTIDE SEQUENCE [LARGE SCALE GENOMIC DNA]</scope>
    <source>
        <strain evidence="7 8">Pr1d</strain>
    </source>
</reference>
<protein>
    <submittedName>
        <fullName evidence="7">Putative inner membrane protein</fullName>
    </submittedName>
</protein>
<dbReference type="InterPro" id="IPR002549">
    <property type="entry name" value="AI-2E-like"/>
</dbReference>
<feature type="transmembrane region" description="Helical" evidence="6">
    <location>
        <begin position="216"/>
        <end position="237"/>
    </location>
</feature>
<name>A0A5B9QH98_9BACT</name>
<feature type="transmembrane region" description="Helical" evidence="6">
    <location>
        <begin position="58"/>
        <end position="83"/>
    </location>
</feature>
<feature type="transmembrane region" description="Helical" evidence="6">
    <location>
        <begin position="315"/>
        <end position="342"/>
    </location>
</feature>
<dbReference type="EMBL" id="CP042913">
    <property type="protein sequence ID" value="QEG36950.1"/>
    <property type="molecule type" value="Genomic_DNA"/>
</dbReference>
<feature type="transmembrane region" description="Helical" evidence="6">
    <location>
        <begin position="278"/>
        <end position="295"/>
    </location>
</feature>
<gene>
    <name evidence="7" type="ORF">Pr1d_42900</name>
</gene>
<evidence type="ECO:0000256" key="6">
    <source>
        <dbReference type="SAM" id="Phobius"/>
    </source>
</evidence>